<dbReference type="AlphaFoldDB" id="A0A507QR20"/>
<organism evidence="4 5">
    <name type="scientific">Monascus purpureus</name>
    <name type="common">Red mold</name>
    <name type="synonym">Monascus anka</name>
    <dbReference type="NCBI Taxonomy" id="5098"/>
    <lineage>
        <taxon>Eukaryota</taxon>
        <taxon>Fungi</taxon>
        <taxon>Dikarya</taxon>
        <taxon>Ascomycota</taxon>
        <taxon>Pezizomycotina</taxon>
        <taxon>Eurotiomycetes</taxon>
        <taxon>Eurotiomycetidae</taxon>
        <taxon>Eurotiales</taxon>
        <taxon>Aspergillaceae</taxon>
        <taxon>Monascus</taxon>
    </lineage>
</organism>
<proteinExistence type="predicted"/>
<evidence type="ECO:0000259" key="3">
    <source>
        <dbReference type="Pfam" id="PF20684"/>
    </source>
</evidence>
<feature type="domain" description="Rhodopsin" evidence="3">
    <location>
        <begin position="42"/>
        <end position="144"/>
    </location>
</feature>
<reference evidence="4 5" key="1">
    <citation type="submission" date="2019-06" db="EMBL/GenBank/DDBJ databases">
        <title>Wine fermentation using esterase from Monascus purpureus.</title>
        <authorList>
            <person name="Geng C."/>
            <person name="Zhang Y."/>
        </authorList>
    </citation>
    <scope>NUCLEOTIDE SEQUENCE [LARGE SCALE GENOMIC DNA]</scope>
    <source>
        <strain evidence="4">HQ1</strain>
    </source>
</reference>
<protein>
    <recommendedName>
        <fullName evidence="3">Rhodopsin domain-containing protein</fullName>
    </recommendedName>
</protein>
<dbReference type="Pfam" id="PF20684">
    <property type="entry name" value="Fung_rhodopsin"/>
    <property type="match status" value="1"/>
</dbReference>
<keyword evidence="2" id="KW-0472">Membrane</keyword>
<feature type="transmembrane region" description="Helical" evidence="2">
    <location>
        <begin position="58"/>
        <end position="83"/>
    </location>
</feature>
<name>A0A507QR20_MONPU</name>
<dbReference type="Proteomes" id="UP000319663">
    <property type="component" value="Unassembled WGS sequence"/>
</dbReference>
<evidence type="ECO:0000256" key="2">
    <source>
        <dbReference type="SAM" id="Phobius"/>
    </source>
</evidence>
<evidence type="ECO:0000313" key="4">
    <source>
        <dbReference type="EMBL" id="TQB70899.1"/>
    </source>
</evidence>
<dbReference type="PANTHER" id="PTHR39614:SF2">
    <property type="entry name" value="INTEGRAL MEMBRANE PROTEIN"/>
    <property type="match status" value="1"/>
</dbReference>
<dbReference type="InterPro" id="IPR049326">
    <property type="entry name" value="Rhodopsin_dom_fungi"/>
</dbReference>
<feature type="transmembrane region" description="Helical" evidence="2">
    <location>
        <begin position="24"/>
        <end position="46"/>
    </location>
</feature>
<feature type="transmembrane region" description="Helical" evidence="2">
    <location>
        <begin position="136"/>
        <end position="158"/>
    </location>
</feature>
<feature type="region of interest" description="Disordered" evidence="1">
    <location>
        <begin position="227"/>
        <end position="278"/>
    </location>
</feature>
<dbReference type="EMBL" id="VIFY01000092">
    <property type="protein sequence ID" value="TQB70899.1"/>
    <property type="molecule type" value="Genomic_DNA"/>
</dbReference>
<feature type="transmembrane region" description="Helical" evidence="2">
    <location>
        <begin position="178"/>
        <end position="201"/>
    </location>
</feature>
<gene>
    <name evidence="4" type="ORF">MPDQ_007993</name>
</gene>
<sequence>MSLVDDHASQYRAYILTPTDRRGVVVIAATLLMSWMVLLFLIRLYTRLGINGPLGVDDLLTGIGTIFGIAQVGVTLKAISYGFGSSQELLSPSQISNLDKDIYIADILFLLAHALAKASVASLLQRVDNDRKFRRLCLGVLVVIPLTILRAIYLTHALDSPDPSLEAVNTAITTQVLLHYSLMAATIPCLKPFVIAFNTGWGQGLIAREGKSYCYVRRSAAVACGNNNNDGPGQFGKSKNQHEREVPDGNNSIYRGHHDHRVGVSSPAGGDRAEAAPSIHSNDSQMMIIRQTQEWSVDVDIELRQWK</sequence>
<evidence type="ECO:0000256" key="1">
    <source>
        <dbReference type="SAM" id="MobiDB-lite"/>
    </source>
</evidence>
<evidence type="ECO:0000313" key="5">
    <source>
        <dbReference type="Proteomes" id="UP000319663"/>
    </source>
</evidence>
<dbReference type="PANTHER" id="PTHR39614">
    <property type="entry name" value="INTEGRAL MEMBRANE PROTEIN"/>
    <property type="match status" value="1"/>
</dbReference>
<accession>A0A507QR20</accession>
<keyword evidence="2" id="KW-1133">Transmembrane helix</keyword>
<feature type="transmembrane region" description="Helical" evidence="2">
    <location>
        <begin position="103"/>
        <end position="124"/>
    </location>
</feature>
<keyword evidence="5" id="KW-1185">Reference proteome</keyword>
<comment type="caution">
    <text evidence="4">The sequence shown here is derived from an EMBL/GenBank/DDBJ whole genome shotgun (WGS) entry which is preliminary data.</text>
</comment>
<keyword evidence="2" id="KW-0812">Transmembrane</keyword>